<keyword evidence="4 11" id="KW-0812">Transmembrane</keyword>
<reference evidence="14" key="1">
    <citation type="thesis" date="2020" institute="ProQuest LLC" country="789 East Eisenhower Parkway, Ann Arbor, MI, USA">
        <title>Comparative Genomics and Chromosome Evolution.</title>
        <authorList>
            <person name="Mudd A.B."/>
        </authorList>
    </citation>
    <scope>NUCLEOTIDE SEQUENCE</scope>
    <source>
        <strain evidence="14">HN-11 Male</strain>
        <tissue evidence="14">Kidney and liver</tissue>
    </source>
</reference>
<dbReference type="FunFam" id="1.20.1070.10:FF:000001">
    <property type="entry name" value="Olfactory receptor"/>
    <property type="match status" value="1"/>
</dbReference>
<keyword evidence="8 12" id="KW-0472">Membrane</keyword>
<keyword evidence="10 11" id="KW-0807">Transducer</keyword>
<evidence type="ECO:0000256" key="12">
    <source>
        <dbReference type="RuleBase" id="RU363047"/>
    </source>
</evidence>
<dbReference type="PANTHER" id="PTHR26452">
    <property type="entry name" value="OLFACTORY RECEPTOR"/>
    <property type="match status" value="1"/>
</dbReference>
<comment type="similarity">
    <text evidence="11">Belongs to the G-protein coupled receptor 1 family.</text>
</comment>
<evidence type="ECO:0000256" key="7">
    <source>
        <dbReference type="ARBA" id="ARBA00023040"/>
    </source>
</evidence>
<organism evidence="14 15">
    <name type="scientific">Eleutherodactylus coqui</name>
    <name type="common">Puerto Rican coqui</name>
    <dbReference type="NCBI Taxonomy" id="57060"/>
    <lineage>
        <taxon>Eukaryota</taxon>
        <taxon>Metazoa</taxon>
        <taxon>Chordata</taxon>
        <taxon>Craniata</taxon>
        <taxon>Vertebrata</taxon>
        <taxon>Euteleostomi</taxon>
        <taxon>Amphibia</taxon>
        <taxon>Batrachia</taxon>
        <taxon>Anura</taxon>
        <taxon>Neobatrachia</taxon>
        <taxon>Hyloidea</taxon>
        <taxon>Eleutherodactylidae</taxon>
        <taxon>Eleutherodactylinae</taxon>
        <taxon>Eleutherodactylus</taxon>
        <taxon>Eleutherodactylus</taxon>
    </lineage>
</organism>
<accession>A0A8J6ECT3</accession>
<sequence>MEQLNLTISPRFILLGLSTDPQLKVVFFLIFLMMYLMTISGNLLLITVVRINPALHSPMYFFLTNLAIIDISFSSSVVPVLLRNTLAEDRSISFLGCATQMYVSLTLGGTECILLAVMAYDRFAAICRPLHYNTIMNKTLCFYLAVGSLSVQLIDSILQVSLTLQLPFCNCLNINNYFCEIPAFLRMSCGDTIVNVLFVYLIGGIFIMCAFFLILISYAHIIFSILKMASSQGRQKSFSTCASHLTVVSLYYGTLMSMYLQPHSKKNCHYSNETDKVLPILYAAVIPMLNPFIYSVRNKDVKSTLINLLKSPHNDLCSKIPLSQRQCVCDPITKFGMRPYCRSKEESRARQTKLRQNT</sequence>
<evidence type="ECO:0000256" key="11">
    <source>
        <dbReference type="RuleBase" id="RU000688"/>
    </source>
</evidence>
<dbReference type="PROSITE" id="PS00237">
    <property type="entry name" value="G_PROTEIN_RECEP_F1_1"/>
    <property type="match status" value="1"/>
</dbReference>
<evidence type="ECO:0000259" key="13">
    <source>
        <dbReference type="PROSITE" id="PS50262"/>
    </source>
</evidence>
<proteinExistence type="inferred from homology"/>
<evidence type="ECO:0000256" key="1">
    <source>
        <dbReference type="ARBA" id="ARBA00004651"/>
    </source>
</evidence>
<feature type="transmembrane region" description="Helical" evidence="12">
    <location>
        <begin position="280"/>
        <end position="296"/>
    </location>
</feature>
<feature type="transmembrane region" description="Helical" evidence="12">
    <location>
        <begin position="25"/>
        <end position="48"/>
    </location>
</feature>
<dbReference type="InterPro" id="IPR000725">
    <property type="entry name" value="Olfact_rcpt"/>
</dbReference>
<keyword evidence="9 11" id="KW-0675">Receptor</keyword>
<feature type="transmembrane region" description="Helical" evidence="12">
    <location>
        <begin position="238"/>
        <end position="260"/>
    </location>
</feature>
<protein>
    <recommendedName>
        <fullName evidence="12">Olfactory receptor</fullName>
    </recommendedName>
</protein>
<evidence type="ECO:0000313" key="14">
    <source>
        <dbReference type="EMBL" id="KAG9466391.1"/>
    </source>
</evidence>
<dbReference type="Gene3D" id="1.20.1070.10">
    <property type="entry name" value="Rhodopsin 7-helix transmembrane proteins"/>
    <property type="match status" value="1"/>
</dbReference>
<dbReference type="GO" id="GO:0004984">
    <property type="term" value="F:olfactory receptor activity"/>
    <property type="evidence" value="ECO:0007669"/>
    <property type="project" value="InterPro"/>
</dbReference>
<dbReference type="CDD" id="cd13954">
    <property type="entry name" value="7tmA_OR"/>
    <property type="match status" value="1"/>
</dbReference>
<dbReference type="Proteomes" id="UP000770717">
    <property type="component" value="Unassembled WGS sequence"/>
</dbReference>
<keyword evidence="2 12" id="KW-1003">Cell membrane</keyword>
<dbReference type="Pfam" id="PF13853">
    <property type="entry name" value="7tm_4"/>
    <property type="match status" value="1"/>
</dbReference>
<dbReference type="GO" id="GO:0005886">
    <property type="term" value="C:plasma membrane"/>
    <property type="evidence" value="ECO:0007669"/>
    <property type="project" value="UniProtKB-SubCell"/>
</dbReference>
<dbReference type="PRINTS" id="PR00245">
    <property type="entry name" value="OLFACTORYR"/>
</dbReference>
<dbReference type="AlphaFoldDB" id="A0A8J6ECT3"/>
<evidence type="ECO:0000256" key="9">
    <source>
        <dbReference type="ARBA" id="ARBA00023170"/>
    </source>
</evidence>
<evidence type="ECO:0000256" key="2">
    <source>
        <dbReference type="ARBA" id="ARBA00022475"/>
    </source>
</evidence>
<evidence type="ECO:0000313" key="15">
    <source>
        <dbReference type="Proteomes" id="UP000770717"/>
    </source>
</evidence>
<dbReference type="InterPro" id="IPR050516">
    <property type="entry name" value="Olfactory_GPCR"/>
</dbReference>
<dbReference type="OrthoDB" id="5964498at2759"/>
<comment type="caution">
    <text evidence="14">The sequence shown here is derived from an EMBL/GenBank/DDBJ whole genome shotgun (WGS) entry which is preliminary data.</text>
</comment>
<dbReference type="EMBL" id="WNTK01002089">
    <property type="protein sequence ID" value="KAG9466391.1"/>
    <property type="molecule type" value="Genomic_DNA"/>
</dbReference>
<comment type="subcellular location">
    <subcellularLocation>
        <location evidence="1 12">Cell membrane</location>
        <topology evidence="1 12">Multi-pass membrane protein</topology>
    </subcellularLocation>
</comment>
<keyword evidence="5 12" id="KW-0552">Olfaction</keyword>
<evidence type="ECO:0000256" key="8">
    <source>
        <dbReference type="ARBA" id="ARBA00023136"/>
    </source>
</evidence>
<dbReference type="SUPFAM" id="SSF81321">
    <property type="entry name" value="Family A G protein-coupled receptor-like"/>
    <property type="match status" value="1"/>
</dbReference>
<evidence type="ECO:0000256" key="3">
    <source>
        <dbReference type="ARBA" id="ARBA00022606"/>
    </source>
</evidence>
<evidence type="ECO:0000256" key="6">
    <source>
        <dbReference type="ARBA" id="ARBA00022989"/>
    </source>
</evidence>
<keyword evidence="3 12" id="KW-0716">Sensory transduction</keyword>
<feature type="transmembrane region" description="Helical" evidence="12">
    <location>
        <begin position="197"/>
        <end position="226"/>
    </location>
</feature>
<keyword evidence="15" id="KW-1185">Reference proteome</keyword>
<dbReference type="GO" id="GO:0004930">
    <property type="term" value="F:G protein-coupled receptor activity"/>
    <property type="evidence" value="ECO:0007669"/>
    <property type="project" value="UniProtKB-KW"/>
</dbReference>
<dbReference type="InterPro" id="IPR017452">
    <property type="entry name" value="GPCR_Rhodpsn_7TM"/>
</dbReference>
<feature type="transmembrane region" description="Helical" evidence="12">
    <location>
        <begin position="140"/>
        <end position="158"/>
    </location>
</feature>
<evidence type="ECO:0000256" key="10">
    <source>
        <dbReference type="ARBA" id="ARBA00023224"/>
    </source>
</evidence>
<dbReference type="InterPro" id="IPR000276">
    <property type="entry name" value="GPCR_Rhodpsn"/>
</dbReference>
<evidence type="ECO:0000256" key="5">
    <source>
        <dbReference type="ARBA" id="ARBA00022725"/>
    </source>
</evidence>
<evidence type="ECO:0000256" key="4">
    <source>
        <dbReference type="ARBA" id="ARBA00022692"/>
    </source>
</evidence>
<feature type="transmembrane region" description="Helical" evidence="12">
    <location>
        <begin position="102"/>
        <end position="120"/>
    </location>
</feature>
<name>A0A8J6ECT3_ELECQ</name>
<dbReference type="PRINTS" id="PR00237">
    <property type="entry name" value="GPCRRHODOPSN"/>
</dbReference>
<keyword evidence="7 11" id="KW-0297">G-protein coupled receptor</keyword>
<gene>
    <name evidence="14" type="ORF">GDO78_016704</name>
</gene>
<feature type="domain" description="G-protein coupled receptors family 1 profile" evidence="13">
    <location>
        <begin position="41"/>
        <end position="294"/>
    </location>
</feature>
<keyword evidence="6 12" id="KW-1133">Transmembrane helix</keyword>
<feature type="transmembrane region" description="Helical" evidence="12">
    <location>
        <begin position="60"/>
        <end position="82"/>
    </location>
</feature>
<dbReference type="PROSITE" id="PS50262">
    <property type="entry name" value="G_PROTEIN_RECEP_F1_2"/>
    <property type="match status" value="1"/>
</dbReference>